<protein>
    <recommendedName>
        <fullName evidence="5">Right-handed parallel beta-helix repeat-containing protein</fullName>
    </recommendedName>
</protein>
<keyword evidence="4" id="KW-1185">Reference proteome</keyword>
<reference evidence="3" key="2">
    <citation type="submission" date="2024-05" db="EMBL/GenBank/DDBJ databases">
        <title>Identification and characterization of horizontal gene transfer across gut microbiota members of farm animals based on homology search.</title>
        <authorList>
            <person name="Schwarzerova J."/>
            <person name="Nykrynova M."/>
            <person name="Jureckova K."/>
            <person name="Cejkova D."/>
            <person name="Rychlik I."/>
        </authorList>
    </citation>
    <scope>NUCLEOTIDE SEQUENCE</scope>
    <source>
        <strain evidence="3">84_SSukc20</strain>
    </source>
</reference>
<reference evidence="3" key="1">
    <citation type="submission" date="2023-06" db="EMBL/GenBank/DDBJ databases">
        <authorList>
            <person name="Zeman M."/>
            <person name="Kubasova T."/>
            <person name="Jahodarova E."/>
            <person name="Nykrynova M."/>
            <person name="Rychlik I."/>
        </authorList>
    </citation>
    <scope>NUCLEOTIDE SEQUENCE</scope>
    <source>
        <strain evidence="3">84_SSukc20</strain>
    </source>
</reference>
<evidence type="ECO:0000313" key="3">
    <source>
        <dbReference type="EMBL" id="MDN0048196.1"/>
    </source>
</evidence>
<comment type="caution">
    <text evidence="3">The sequence shown here is derived from an EMBL/GenBank/DDBJ whole genome shotgun (WGS) entry which is preliminary data.</text>
</comment>
<dbReference type="Proteomes" id="UP001167871">
    <property type="component" value="Unassembled WGS sequence"/>
</dbReference>
<organism evidence="3 4">
    <name type="scientific">Bacteroides gallinaceum</name>
    <dbReference type="NCBI Taxonomy" id="1462571"/>
    <lineage>
        <taxon>Bacteria</taxon>
        <taxon>Pseudomonadati</taxon>
        <taxon>Bacteroidota</taxon>
        <taxon>Bacteroidia</taxon>
        <taxon>Bacteroidales</taxon>
        <taxon>Bacteroidaceae</taxon>
        <taxon>Bacteroides</taxon>
    </lineage>
</organism>
<feature type="chain" id="PRO_5047060796" description="Right-handed parallel beta-helix repeat-containing protein" evidence="2">
    <location>
        <begin position="21"/>
        <end position="474"/>
    </location>
</feature>
<feature type="signal peptide" evidence="2">
    <location>
        <begin position="1"/>
        <end position="20"/>
    </location>
</feature>
<feature type="region of interest" description="Disordered" evidence="1">
    <location>
        <begin position="24"/>
        <end position="54"/>
    </location>
</feature>
<sequence>MNFKKFLFVGAALMSVSFFAACSDDENEPQNPPVEEPDEPNGDDPEGPVSLEDQWNNTNTVTWPVDTIINLTNHYTVPEGKTLIIKEGVQIIASTAGVGANHVPVEFTVNGNLYCEGTEEKPVRFSIPEADRTEANIFAGLWGGIVASETCGEMLIDHTIIEYTGGQVVEGSPAATSGVYTAGDDAYPQITTNNINGKYVITNSILRNGWSDGIYLMGGEAIIMNNVFAANGFDGAEAVNVKAGCKVDIAGNVMFSPNTNGLKLSSSGQSENRAQALVQAYNNTIINAGWRRDGEKGGCIYVEKNILANVFNNLMVNCKFRAMTPSFDIPNDPEEGYDDDSVIDYNYYASGNQASDIVWDGEDESGVAYAWQGYNYEHEDYNVGVVDVHSVIATENDLKDPQFVGFDINGVGLTDYVYNDAWDFHLQAGSPALTGACDGTEAFAAPYFSTTGLTVNGETYTSPAVAAHYGAYGE</sequence>
<evidence type="ECO:0000313" key="4">
    <source>
        <dbReference type="Proteomes" id="UP001167871"/>
    </source>
</evidence>
<dbReference type="InterPro" id="IPR011050">
    <property type="entry name" value="Pectin_lyase_fold/virulence"/>
</dbReference>
<dbReference type="EMBL" id="JAUEII010000003">
    <property type="protein sequence ID" value="MDN0048196.1"/>
    <property type="molecule type" value="Genomic_DNA"/>
</dbReference>
<evidence type="ECO:0000256" key="2">
    <source>
        <dbReference type="SAM" id="SignalP"/>
    </source>
</evidence>
<accession>A0ABT7X2A6</accession>
<dbReference type="SUPFAM" id="SSF51126">
    <property type="entry name" value="Pectin lyase-like"/>
    <property type="match status" value="1"/>
</dbReference>
<dbReference type="RefSeq" id="WP_301638955.1">
    <property type="nucleotide sequence ID" value="NZ_JAUEII010000003.1"/>
</dbReference>
<gene>
    <name evidence="3" type="ORF">QVO10_02130</name>
</gene>
<keyword evidence="2" id="KW-0732">Signal</keyword>
<evidence type="ECO:0008006" key="5">
    <source>
        <dbReference type="Google" id="ProtNLM"/>
    </source>
</evidence>
<feature type="compositionally biased region" description="Acidic residues" evidence="1">
    <location>
        <begin position="35"/>
        <end position="46"/>
    </location>
</feature>
<evidence type="ECO:0000256" key="1">
    <source>
        <dbReference type="SAM" id="MobiDB-lite"/>
    </source>
</evidence>
<name>A0ABT7X2A6_9BACE</name>
<proteinExistence type="predicted"/>
<dbReference type="PROSITE" id="PS51257">
    <property type="entry name" value="PROKAR_LIPOPROTEIN"/>
    <property type="match status" value="1"/>
</dbReference>